<gene>
    <name evidence="2" type="ORF">K435DRAFT_490973</name>
</gene>
<name>A0A4S8MBG2_DENBC</name>
<protein>
    <submittedName>
        <fullName evidence="2">Uncharacterized protein</fullName>
    </submittedName>
</protein>
<feature type="compositionally biased region" description="Basic and acidic residues" evidence="1">
    <location>
        <begin position="167"/>
        <end position="185"/>
    </location>
</feature>
<reference evidence="2 3" key="1">
    <citation type="journal article" date="2019" name="Nat. Ecol. Evol.">
        <title>Megaphylogeny resolves global patterns of mushroom evolution.</title>
        <authorList>
            <person name="Varga T."/>
            <person name="Krizsan K."/>
            <person name="Foldi C."/>
            <person name="Dima B."/>
            <person name="Sanchez-Garcia M."/>
            <person name="Sanchez-Ramirez S."/>
            <person name="Szollosi G.J."/>
            <person name="Szarkandi J.G."/>
            <person name="Papp V."/>
            <person name="Albert L."/>
            <person name="Andreopoulos W."/>
            <person name="Angelini C."/>
            <person name="Antonin V."/>
            <person name="Barry K.W."/>
            <person name="Bougher N.L."/>
            <person name="Buchanan P."/>
            <person name="Buyck B."/>
            <person name="Bense V."/>
            <person name="Catcheside P."/>
            <person name="Chovatia M."/>
            <person name="Cooper J."/>
            <person name="Damon W."/>
            <person name="Desjardin D."/>
            <person name="Finy P."/>
            <person name="Geml J."/>
            <person name="Haridas S."/>
            <person name="Hughes K."/>
            <person name="Justo A."/>
            <person name="Karasinski D."/>
            <person name="Kautmanova I."/>
            <person name="Kiss B."/>
            <person name="Kocsube S."/>
            <person name="Kotiranta H."/>
            <person name="LaButti K.M."/>
            <person name="Lechner B.E."/>
            <person name="Liimatainen K."/>
            <person name="Lipzen A."/>
            <person name="Lukacs Z."/>
            <person name="Mihaltcheva S."/>
            <person name="Morgado L.N."/>
            <person name="Niskanen T."/>
            <person name="Noordeloos M.E."/>
            <person name="Ohm R.A."/>
            <person name="Ortiz-Santana B."/>
            <person name="Ovrebo C."/>
            <person name="Racz N."/>
            <person name="Riley R."/>
            <person name="Savchenko A."/>
            <person name="Shiryaev A."/>
            <person name="Soop K."/>
            <person name="Spirin V."/>
            <person name="Szebenyi C."/>
            <person name="Tomsovsky M."/>
            <person name="Tulloss R.E."/>
            <person name="Uehling J."/>
            <person name="Grigoriev I.V."/>
            <person name="Vagvolgyi C."/>
            <person name="Papp T."/>
            <person name="Martin F.M."/>
            <person name="Miettinen O."/>
            <person name="Hibbett D.S."/>
            <person name="Nagy L.G."/>
        </authorList>
    </citation>
    <scope>NUCLEOTIDE SEQUENCE [LARGE SCALE GENOMIC DNA]</scope>
    <source>
        <strain evidence="2 3">CBS 962.96</strain>
    </source>
</reference>
<feature type="compositionally biased region" description="Basic residues" evidence="1">
    <location>
        <begin position="187"/>
        <end position="206"/>
    </location>
</feature>
<dbReference type="OrthoDB" id="2984821at2759"/>
<sequence length="206" mass="22756">MPTYRPRSTSIHRAITQALSASEPITVSHILPIYTYFAGFDSICPDAIVAFEHAMDKGRVVGAVSSQGMETPTNSRNRELVFEQVILEASVEQAVVKLRNEYWKEKLGRTKKEKDSCSVCMCEECGRMRLVKSDHVSAIAEGPDENSQYVVMKAKDLKVISSSSRAHSGESPDSKDSTKRSDAAIRKGNKSGKAKKAKKKFVQAKN</sequence>
<accession>A0A4S8MBG2</accession>
<organism evidence="2 3">
    <name type="scientific">Dendrothele bispora (strain CBS 962.96)</name>
    <dbReference type="NCBI Taxonomy" id="1314807"/>
    <lineage>
        <taxon>Eukaryota</taxon>
        <taxon>Fungi</taxon>
        <taxon>Dikarya</taxon>
        <taxon>Basidiomycota</taxon>
        <taxon>Agaricomycotina</taxon>
        <taxon>Agaricomycetes</taxon>
        <taxon>Agaricomycetidae</taxon>
        <taxon>Agaricales</taxon>
        <taxon>Agaricales incertae sedis</taxon>
        <taxon>Dendrothele</taxon>
    </lineage>
</organism>
<evidence type="ECO:0000256" key="1">
    <source>
        <dbReference type="SAM" id="MobiDB-lite"/>
    </source>
</evidence>
<feature type="region of interest" description="Disordered" evidence="1">
    <location>
        <begin position="160"/>
        <end position="206"/>
    </location>
</feature>
<evidence type="ECO:0000313" key="3">
    <source>
        <dbReference type="Proteomes" id="UP000297245"/>
    </source>
</evidence>
<dbReference type="Proteomes" id="UP000297245">
    <property type="component" value="Unassembled WGS sequence"/>
</dbReference>
<evidence type="ECO:0000313" key="2">
    <source>
        <dbReference type="EMBL" id="THU99591.1"/>
    </source>
</evidence>
<proteinExistence type="predicted"/>
<dbReference type="EMBL" id="ML179117">
    <property type="protein sequence ID" value="THU99591.1"/>
    <property type="molecule type" value="Genomic_DNA"/>
</dbReference>
<dbReference type="AlphaFoldDB" id="A0A4S8MBG2"/>
<keyword evidence="3" id="KW-1185">Reference proteome</keyword>